<dbReference type="SUPFAM" id="SSF49265">
    <property type="entry name" value="Fibronectin type III"/>
    <property type="match status" value="1"/>
</dbReference>
<dbReference type="InterPro" id="IPR013783">
    <property type="entry name" value="Ig-like_fold"/>
</dbReference>
<dbReference type="EMBL" id="UINC01104353">
    <property type="protein sequence ID" value="SVC67430.1"/>
    <property type="molecule type" value="Genomic_DNA"/>
</dbReference>
<dbReference type="Pfam" id="PF19078">
    <property type="entry name" value="Big_12"/>
    <property type="match status" value="1"/>
</dbReference>
<dbReference type="AlphaFoldDB" id="A0A382P3J2"/>
<dbReference type="InterPro" id="IPR003961">
    <property type="entry name" value="FN3_dom"/>
</dbReference>
<dbReference type="Gene3D" id="2.60.40.10">
    <property type="entry name" value="Immunoglobulins"/>
    <property type="match status" value="1"/>
</dbReference>
<dbReference type="PANTHER" id="PTHR34677:SF3">
    <property type="entry name" value="BACTERIAL IG-LIKE DOMAIN-CONTAINING PROTEIN"/>
    <property type="match status" value="1"/>
</dbReference>
<accession>A0A382P3J2</accession>
<dbReference type="InterPro" id="IPR036116">
    <property type="entry name" value="FN3_sf"/>
</dbReference>
<feature type="non-terminal residue" evidence="2">
    <location>
        <position position="359"/>
    </location>
</feature>
<reference evidence="2" key="1">
    <citation type="submission" date="2018-05" db="EMBL/GenBank/DDBJ databases">
        <authorList>
            <person name="Lanie J.A."/>
            <person name="Ng W.-L."/>
            <person name="Kazmierczak K.M."/>
            <person name="Andrzejewski T.M."/>
            <person name="Davidsen T.M."/>
            <person name="Wayne K.J."/>
            <person name="Tettelin H."/>
            <person name="Glass J.I."/>
            <person name="Rusch D."/>
            <person name="Podicherti R."/>
            <person name="Tsui H.-C.T."/>
            <person name="Winkler M.E."/>
        </authorList>
    </citation>
    <scope>NUCLEOTIDE SEQUENCE</scope>
</reference>
<proteinExistence type="predicted"/>
<protein>
    <recommendedName>
        <fullName evidence="1">Fibronectin type-III domain-containing protein</fullName>
    </recommendedName>
</protein>
<feature type="domain" description="Fibronectin type-III" evidence="1">
    <location>
        <begin position="86"/>
        <end position="184"/>
    </location>
</feature>
<organism evidence="2">
    <name type="scientific">marine metagenome</name>
    <dbReference type="NCBI Taxonomy" id="408172"/>
    <lineage>
        <taxon>unclassified sequences</taxon>
        <taxon>metagenomes</taxon>
        <taxon>ecological metagenomes</taxon>
    </lineage>
</organism>
<gene>
    <name evidence="2" type="ORF">METZ01_LOCUS320284</name>
</gene>
<dbReference type="PANTHER" id="PTHR34677">
    <property type="match status" value="1"/>
</dbReference>
<evidence type="ECO:0000313" key="2">
    <source>
        <dbReference type="EMBL" id="SVC67430.1"/>
    </source>
</evidence>
<evidence type="ECO:0000259" key="1">
    <source>
        <dbReference type="PROSITE" id="PS50853"/>
    </source>
</evidence>
<sequence>TTNDGTLTVTFTSSEATSNFVVGDITVSGGALSSFSATSSTVYTATFTPSASGATTIDVAASTFTDAVGNNNTAATQFNWTYDVTAPAIPTGLVATPGSSTVSFTWNGNTESDLASYKVYRSTALGFTPSSSNLVATVISTFSNVSWSDNNLTNGTTYYYRISAVDNVGNESGKTSEITVTPNDYEKPVITSVTESENDLDWYGNVETGNIVVIGSDNVSITKYEYSVGTSSGDEDIIPWFTTESNSGSFDLSTFSESVNYFSNSRATDAVGNVSDIVSSDGFQMDLTSPVLGIVSNGELYQTDTTLVTLSWSGFSDTPSGISHYEYSLGTQPGTGNVVARTNVGLAESIVLSSLDLDN</sequence>
<name>A0A382P3J2_9ZZZZ</name>
<dbReference type="InterPro" id="IPR044048">
    <property type="entry name" value="Big_12"/>
</dbReference>
<feature type="non-terminal residue" evidence="2">
    <location>
        <position position="1"/>
    </location>
</feature>
<dbReference type="PROSITE" id="PS50853">
    <property type="entry name" value="FN3"/>
    <property type="match status" value="1"/>
</dbReference>